<evidence type="ECO:0000256" key="1">
    <source>
        <dbReference type="ARBA" id="ARBA00004651"/>
    </source>
</evidence>
<keyword evidence="4 7" id="KW-1133">Transmembrane helix</keyword>
<dbReference type="PANTHER" id="PTHR40064:SF1">
    <property type="entry name" value="MEMBRANE PROTEIN"/>
    <property type="match status" value="1"/>
</dbReference>
<comment type="caution">
    <text evidence="8">The sequence shown here is derived from an EMBL/GenBank/DDBJ whole genome shotgun (WGS) entry which is preliminary data.</text>
</comment>
<name>A0ABT9W1E1_9BACI</name>
<keyword evidence="5 7" id="KW-0472">Membrane</keyword>
<feature type="transmembrane region" description="Helical" evidence="7">
    <location>
        <begin position="125"/>
        <end position="143"/>
    </location>
</feature>
<evidence type="ECO:0000256" key="6">
    <source>
        <dbReference type="SAM" id="Coils"/>
    </source>
</evidence>
<keyword evidence="6" id="KW-0175">Coiled coil</keyword>
<feature type="coiled-coil region" evidence="6">
    <location>
        <begin position="176"/>
        <end position="203"/>
    </location>
</feature>
<protein>
    <submittedName>
        <fullName evidence="8">Uncharacterized membrane protein YgaE (UPF0421/DUF939 family)</fullName>
    </submittedName>
</protein>
<evidence type="ECO:0000256" key="2">
    <source>
        <dbReference type="ARBA" id="ARBA00022475"/>
    </source>
</evidence>
<keyword evidence="3 7" id="KW-0812">Transmembrane</keyword>
<dbReference type="PANTHER" id="PTHR40064">
    <property type="entry name" value="MEMBRANE PROTEIN-RELATED"/>
    <property type="match status" value="1"/>
</dbReference>
<keyword evidence="9" id="KW-1185">Reference proteome</keyword>
<evidence type="ECO:0000256" key="5">
    <source>
        <dbReference type="ARBA" id="ARBA00023136"/>
    </source>
</evidence>
<dbReference type="Pfam" id="PF06081">
    <property type="entry name" value="ArAE_1"/>
    <property type="match status" value="1"/>
</dbReference>
<feature type="transmembrane region" description="Helical" evidence="7">
    <location>
        <begin position="60"/>
        <end position="87"/>
    </location>
</feature>
<dbReference type="RefSeq" id="WP_307395781.1">
    <property type="nucleotide sequence ID" value="NZ_BAAADK010000030.1"/>
</dbReference>
<dbReference type="InterPro" id="IPR052984">
    <property type="entry name" value="UPF0421"/>
</dbReference>
<keyword evidence="2" id="KW-1003">Cell membrane</keyword>
<reference evidence="8 9" key="1">
    <citation type="submission" date="2023-07" db="EMBL/GenBank/DDBJ databases">
        <title>Genomic Encyclopedia of Type Strains, Phase IV (KMG-IV): sequencing the most valuable type-strain genomes for metagenomic binning, comparative biology and taxonomic classification.</title>
        <authorList>
            <person name="Goeker M."/>
        </authorList>
    </citation>
    <scope>NUCLEOTIDE SEQUENCE [LARGE SCALE GENOMIC DNA]</scope>
    <source>
        <strain evidence="8 9">DSM 12751</strain>
    </source>
</reference>
<evidence type="ECO:0000256" key="7">
    <source>
        <dbReference type="SAM" id="Phobius"/>
    </source>
</evidence>
<feature type="transmembrane region" description="Helical" evidence="7">
    <location>
        <begin position="12"/>
        <end position="40"/>
    </location>
</feature>
<organism evidence="8 9">
    <name type="scientific">Caldalkalibacillus horti</name>
    <dbReference type="NCBI Taxonomy" id="77523"/>
    <lineage>
        <taxon>Bacteria</taxon>
        <taxon>Bacillati</taxon>
        <taxon>Bacillota</taxon>
        <taxon>Bacilli</taxon>
        <taxon>Bacillales</taxon>
        <taxon>Bacillaceae</taxon>
        <taxon>Caldalkalibacillus</taxon>
    </lineage>
</organism>
<accession>A0ABT9W1E1</accession>
<evidence type="ECO:0000313" key="9">
    <source>
        <dbReference type="Proteomes" id="UP001235840"/>
    </source>
</evidence>
<feature type="transmembrane region" description="Helical" evidence="7">
    <location>
        <begin position="99"/>
        <end position="119"/>
    </location>
</feature>
<sequence length="353" mass="40955">MKLGARIIKTGIAVCLSLYIAALLQLEPIVFAALASVLAIQPSLYRSWQNIVDQLQANTIGAVLAIMFAYFLGNDPFVVGLVVIIVIAINLQLRFEKSITLSVVTVIAIMESVQADFLMFAFDRFLLILIGIGASAVVNVLFLPPKYEDRLYSQIQEANNSLLTYLRASSMNEFDDKTYRAESKRLKEELSQLEHTYSLYKEERTYFRKMKYTKTRKLVLFRKMLQTTNKALYLFKQLERNQPALAMLPEQLQQLIKEEIDLLTNYQEKIFLKYEGKLKIKHPHVPEPQVLLGRQQVLEKFIKEYQEKDSSLEERWIHMFPAIAAIIDYYHELERLDKLVEGYHSFHAEDSEK</sequence>
<proteinExistence type="predicted"/>
<dbReference type="Proteomes" id="UP001235840">
    <property type="component" value="Unassembled WGS sequence"/>
</dbReference>
<evidence type="ECO:0000256" key="4">
    <source>
        <dbReference type="ARBA" id="ARBA00022989"/>
    </source>
</evidence>
<dbReference type="InterPro" id="IPR010343">
    <property type="entry name" value="ArAE_1"/>
</dbReference>
<evidence type="ECO:0000313" key="8">
    <source>
        <dbReference type="EMBL" id="MDQ0167076.1"/>
    </source>
</evidence>
<evidence type="ECO:0000256" key="3">
    <source>
        <dbReference type="ARBA" id="ARBA00022692"/>
    </source>
</evidence>
<gene>
    <name evidence="8" type="ORF">J2S11_002993</name>
</gene>
<comment type="subcellular location">
    <subcellularLocation>
        <location evidence="1">Cell membrane</location>
        <topology evidence="1">Multi-pass membrane protein</topology>
    </subcellularLocation>
</comment>
<dbReference type="EMBL" id="JAUSTY010000012">
    <property type="protein sequence ID" value="MDQ0167076.1"/>
    <property type="molecule type" value="Genomic_DNA"/>
</dbReference>